<sequence length="157" mass="15755">MDLSTPALAAGLGWAAGMRSMAAPALLSRALEGRRRLRQPADALHSTLARRLLTVAAAGEMVGDKMPGMESRTAPRVLAGRIASGALVGAAAAAARRTSLVPSILAGAGGAVASSYVMLSVRRTSSDATGLPDAAVAVAEDVLTLALGSVLARRVAE</sequence>
<comment type="caution">
    <text evidence="2">The sequence shown here is derived from an EMBL/GenBank/DDBJ whole genome shotgun (WGS) entry which is preliminary data.</text>
</comment>
<name>A0ABU3BQY8_9BACT</name>
<reference evidence="2 3" key="1">
    <citation type="submission" date="2023-09" db="EMBL/GenBank/DDBJ databases">
        <authorList>
            <person name="Rey-Velasco X."/>
        </authorList>
    </citation>
    <scope>NUCLEOTIDE SEQUENCE [LARGE SCALE GENOMIC DNA]</scope>
    <source>
        <strain evidence="2 3">F394</strain>
    </source>
</reference>
<protein>
    <submittedName>
        <fullName evidence="2">DUF4126 family protein</fullName>
    </submittedName>
</protein>
<evidence type="ECO:0000313" key="3">
    <source>
        <dbReference type="Proteomes" id="UP001267426"/>
    </source>
</evidence>
<gene>
    <name evidence="2" type="ORF">RM540_08085</name>
</gene>
<dbReference type="RefSeq" id="WP_311663043.1">
    <property type="nucleotide sequence ID" value="NZ_JAVRHT010000015.1"/>
</dbReference>
<dbReference type="EMBL" id="JAVRHT010000015">
    <property type="protein sequence ID" value="MDT0631702.1"/>
    <property type="molecule type" value="Genomic_DNA"/>
</dbReference>
<dbReference type="Proteomes" id="UP001267426">
    <property type="component" value="Unassembled WGS sequence"/>
</dbReference>
<keyword evidence="3" id="KW-1185">Reference proteome</keyword>
<organism evidence="2 3">
    <name type="scientific">Rubrivirga litoralis</name>
    <dbReference type="NCBI Taxonomy" id="3075598"/>
    <lineage>
        <taxon>Bacteria</taxon>
        <taxon>Pseudomonadati</taxon>
        <taxon>Rhodothermota</taxon>
        <taxon>Rhodothermia</taxon>
        <taxon>Rhodothermales</taxon>
        <taxon>Rubricoccaceae</taxon>
        <taxon>Rubrivirga</taxon>
    </lineage>
</organism>
<evidence type="ECO:0000313" key="2">
    <source>
        <dbReference type="EMBL" id="MDT0631702.1"/>
    </source>
</evidence>
<feature type="domain" description="DUF4126" evidence="1">
    <location>
        <begin position="7"/>
        <end position="147"/>
    </location>
</feature>
<evidence type="ECO:0000259" key="1">
    <source>
        <dbReference type="Pfam" id="PF13548"/>
    </source>
</evidence>
<dbReference type="Pfam" id="PF13548">
    <property type="entry name" value="DUF4126"/>
    <property type="match status" value="1"/>
</dbReference>
<proteinExistence type="predicted"/>
<accession>A0ABU3BQY8</accession>
<dbReference type="InterPro" id="IPR025196">
    <property type="entry name" value="DUF4126"/>
</dbReference>